<dbReference type="GO" id="GO:0008270">
    <property type="term" value="F:zinc ion binding"/>
    <property type="evidence" value="ECO:0007669"/>
    <property type="project" value="UniProtKB-KW"/>
</dbReference>
<dbReference type="OrthoDB" id="1632094at2759"/>
<keyword evidence="5" id="KW-0808">Transferase</keyword>
<accession>A0A9Q1N2A3</accession>
<keyword evidence="9" id="KW-0833">Ubl conjugation pathway</keyword>
<keyword evidence="12 14" id="KW-0472">Membrane</keyword>
<sequence>MSQRIELYDPECCLSLKLLRLNLSASPFNFTVDEPYITLVDYSIFKCSGLPADYQDVSQACASDKEIFAIYYSLDSLPPTTCKKIHDIPSVPYGIDSSYLSLSWSNPVRYCEGREKDCGFKNYAKQLSTQCFNRPFTTKGGVLGIVVLGIIMMTVYKFYSSRKIERQNQRLNQGEELKIRIEEDDDIIIARKLAIIGLWCIQWNATDRPSIKVVTQMLKGDGNNLTVPPPFTARNSTHVGTE</sequence>
<evidence type="ECO:0000256" key="9">
    <source>
        <dbReference type="ARBA" id="ARBA00022786"/>
    </source>
</evidence>
<dbReference type="GO" id="GO:0016020">
    <property type="term" value="C:membrane"/>
    <property type="evidence" value="ECO:0007669"/>
    <property type="project" value="UniProtKB-SubCell"/>
</dbReference>
<evidence type="ECO:0000313" key="16">
    <source>
        <dbReference type="Proteomes" id="UP001152561"/>
    </source>
</evidence>
<evidence type="ECO:0000256" key="14">
    <source>
        <dbReference type="SAM" id="Phobius"/>
    </source>
</evidence>
<protein>
    <recommendedName>
        <fullName evidence="4">RING-type E3 ubiquitin transferase</fullName>
        <ecNumber evidence="4">2.3.2.27</ecNumber>
    </recommendedName>
</protein>
<dbReference type="EMBL" id="JAJAGQ010000001">
    <property type="protein sequence ID" value="KAJ8574472.1"/>
    <property type="molecule type" value="Genomic_DNA"/>
</dbReference>
<proteinExistence type="inferred from homology"/>
<comment type="catalytic activity">
    <reaction evidence="1">
        <text>S-ubiquitinyl-[E2 ubiquitin-conjugating enzyme]-L-cysteine + [acceptor protein]-L-lysine = [E2 ubiquitin-conjugating enzyme]-L-cysteine + N(6)-ubiquitinyl-[acceptor protein]-L-lysine.</text>
        <dbReference type="EC" id="2.3.2.27"/>
    </reaction>
</comment>
<keyword evidence="16" id="KW-1185">Reference proteome</keyword>
<name>A0A9Q1N2A3_9SOLA</name>
<evidence type="ECO:0000256" key="13">
    <source>
        <dbReference type="ARBA" id="ARBA00024209"/>
    </source>
</evidence>
<evidence type="ECO:0000256" key="4">
    <source>
        <dbReference type="ARBA" id="ARBA00012483"/>
    </source>
</evidence>
<comment type="similarity">
    <text evidence="13">Belongs to the RING-type zinc finger family. ATL subfamily.</text>
</comment>
<evidence type="ECO:0000256" key="1">
    <source>
        <dbReference type="ARBA" id="ARBA00000900"/>
    </source>
</evidence>
<dbReference type="InterPro" id="IPR046948">
    <property type="entry name" value="ATL20-22-like"/>
</dbReference>
<evidence type="ECO:0000256" key="6">
    <source>
        <dbReference type="ARBA" id="ARBA00022692"/>
    </source>
</evidence>
<feature type="transmembrane region" description="Helical" evidence="14">
    <location>
        <begin position="140"/>
        <end position="159"/>
    </location>
</feature>
<dbReference type="PANTHER" id="PTHR46279:SF9">
    <property type="entry name" value="OS01G0116300 PROTEIN"/>
    <property type="match status" value="1"/>
</dbReference>
<evidence type="ECO:0000256" key="8">
    <source>
        <dbReference type="ARBA" id="ARBA00022771"/>
    </source>
</evidence>
<keyword evidence="8" id="KW-0863">Zinc-finger</keyword>
<keyword evidence="7" id="KW-0479">Metal-binding</keyword>
<evidence type="ECO:0000256" key="7">
    <source>
        <dbReference type="ARBA" id="ARBA00022723"/>
    </source>
</evidence>
<keyword evidence="6 14" id="KW-0812">Transmembrane</keyword>
<evidence type="ECO:0000313" key="15">
    <source>
        <dbReference type="EMBL" id="KAJ8574472.1"/>
    </source>
</evidence>
<evidence type="ECO:0000256" key="5">
    <source>
        <dbReference type="ARBA" id="ARBA00022679"/>
    </source>
</evidence>
<comment type="subcellular location">
    <subcellularLocation>
        <location evidence="2">Membrane</location>
        <topology evidence="2">Single-pass membrane protein</topology>
    </subcellularLocation>
</comment>
<dbReference type="AlphaFoldDB" id="A0A9Q1N2A3"/>
<evidence type="ECO:0000256" key="12">
    <source>
        <dbReference type="ARBA" id="ARBA00023136"/>
    </source>
</evidence>
<comment type="pathway">
    <text evidence="3">Protein modification; protein ubiquitination.</text>
</comment>
<gene>
    <name evidence="15" type="ORF">K7X08_026277</name>
</gene>
<dbReference type="Proteomes" id="UP001152561">
    <property type="component" value="Unassembled WGS sequence"/>
</dbReference>
<dbReference type="EC" id="2.3.2.27" evidence="4"/>
<keyword evidence="11 14" id="KW-1133">Transmembrane helix</keyword>
<evidence type="ECO:0000256" key="11">
    <source>
        <dbReference type="ARBA" id="ARBA00022989"/>
    </source>
</evidence>
<comment type="caution">
    <text evidence="15">The sequence shown here is derived from an EMBL/GenBank/DDBJ whole genome shotgun (WGS) entry which is preliminary data.</text>
</comment>
<organism evidence="15 16">
    <name type="scientific">Anisodus acutangulus</name>
    <dbReference type="NCBI Taxonomy" id="402998"/>
    <lineage>
        <taxon>Eukaryota</taxon>
        <taxon>Viridiplantae</taxon>
        <taxon>Streptophyta</taxon>
        <taxon>Embryophyta</taxon>
        <taxon>Tracheophyta</taxon>
        <taxon>Spermatophyta</taxon>
        <taxon>Magnoliopsida</taxon>
        <taxon>eudicotyledons</taxon>
        <taxon>Gunneridae</taxon>
        <taxon>Pentapetalae</taxon>
        <taxon>asterids</taxon>
        <taxon>lamiids</taxon>
        <taxon>Solanales</taxon>
        <taxon>Solanaceae</taxon>
        <taxon>Solanoideae</taxon>
        <taxon>Hyoscyameae</taxon>
        <taxon>Anisodus</taxon>
    </lineage>
</organism>
<evidence type="ECO:0000256" key="2">
    <source>
        <dbReference type="ARBA" id="ARBA00004167"/>
    </source>
</evidence>
<reference evidence="16" key="1">
    <citation type="journal article" date="2023" name="Proc. Natl. Acad. Sci. U.S.A.">
        <title>Genomic and structural basis for evolution of tropane alkaloid biosynthesis.</title>
        <authorList>
            <person name="Wanga Y.-J."/>
            <person name="Taina T."/>
            <person name="Yua J.-Y."/>
            <person name="Lia J."/>
            <person name="Xua B."/>
            <person name="Chenc J."/>
            <person name="D'Auriad J.C."/>
            <person name="Huanga J.-P."/>
            <person name="Huanga S.-X."/>
        </authorList>
    </citation>
    <scope>NUCLEOTIDE SEQUENCE [LARGE SCALE GENOMIC DNA]</scope>
    <source>
        <strain evidence="16">cv. KIB-2019</strain>
    </source>
</reference>
<dbReference type="PANTHER" id="PTHR46279">
    <property type="entry name" value="RING/U-BOX SUPERFAMILY PROTEIN"/>
    <property type="match status" value="1"/>
</dbReference>
<keyword evidence="10" id="KW-0862">Zinc</keyword>
<evidence type="ECO:0000256" key="10">
    <source>
        <dbReference type="ARBA" id="ARBA00022833"/>
    </source>
</evidence>
<evidence type="ECO:0000256" key="3">
    <source>
        <dbReference type="ARBA" id="ARBA00004906"/>
    </source>
</evidence>
<dbReference type="GO" id="GO:0061630">
    <property type="term" value="F:ubiquitin protein ligase activity"/>
    <property type="evidence" value="ECO:0007669"/>
    <property type="project" value="UniProtKB-EC"/>
</dbReference>